<comment type="caution">
    <text evidence="2">The sequence shown here is derived from an EMBL/GenBank/DDBJ whole genome shotgun (WGS) entry which is preliminary data.</text>
</comment>
<sequence>MNVSEALAILAQHGITDSEQTVRRWLRSGELKGTITKRKSGYEITDEDLTAFIHTKRPDLALRAEIERLSALVAKLEAENSELRSKLSPASVEQQPTEPAKSLADQIMAVKLPPVYGRIELPCSWPQVTPDLLSDMRDIVLLAKDTRRPYIDSRIIKTMPDHERLTDADRDFLRHFAFAWGHASGFGMKYKDYVAAVFDCTE</sequence>
<evidence type="ECO:0000313" key="2">
    <source>
        <dbReference type="EMBL" id="MFD2172396.1"/>
    </source>
</evidence>
<accession>A0ABW5A492</accession>
<evidence type="ECO:0008006" key="4">
    <source>
        <dbReference type="Google" id="ProtNLM"/>
    </source>
</evidence>
<gene>
    <name evidence="2" type="ORF">ACFSOY_20850</name>
</gene>
<reference evidence="3" key="1">
    <citation type="journal article" date="2019" name="Int. J. Syst. Evol. Microbiol.">
        <title>The Global Catalogue of Microorganisms (GCM) 10K type strain sequencing project: providing services to taxonomists for standard genome sequencing and annotation.</title>
        <authorList>
            <consortium name="The Broad Institute Genomics Platform"/>
            <consortium name="The Broad Institute Genome Sequencing Center for Infectious Disease"/>
            <person name="Wu L."/>
            <person name="Ma J."/>
        </authorList>
    </citation>
    <scope>NUCLEOTIDE SEQUENCE [LARGE SCALE GENOMIC DNA]</scope>
    <source>
        <strain evidence="3">CGMCC 1.13574</strain>
    </source>
</reference>
<dbReference type="Proteomes" id="UP001597343">
    <property type="component" value="Unassembled WGS sequence"/>
</dbReference>
<protein>
    <recommendedName>
        <fullName evidence="4">Helix-turn-helix domain-containing protein</fullName>
    </recommendedName>
</protein>
<keyword evidence="3" id="KW-1185">Reference proteome</keyword>
<keyword evidence="1" id="KW-0175">Coiled coil</keyword>
<evidence type="ECO:0000256" key="1">
    <source>
        <dbReference type="SAM" id="Coils"/>
    </source>
</evidence>
<feature type="coiled-coil region" evidence="1">
    <location>
        <begin position="59"/>
        <end position="86"/>
    </location>
</feature>
<organism evidence="2 3">
    <name type="scientific">Tumebacillus lipolyticus</name>
    <dbReference type="NCBI Taxonomy" id="1280370"/>
    <lineage>
        <taxon>Bacteria</taxon>
        <taxon>Bacillati</taxon>
        <taxon>Bacillota</taxon>
        <taxon>Bacilli</taxon>
        <taxon>Bacillales</taxon>
        <taxon>Alicyclobacillaceae</taxon>
        <taxon>Tumebacillus</taxon>
    </lineage>
</organism>
<proteinExistence type="predicted"/>
<dbReference type="EMBL" id="JBHUIO010000024">
    <property type="protein sequence ID" value="MFD2172396.1"/>
    <property type="molecule type" value="Genomic_DNA"/>
</dbReference>
<dbReference type="RefSeq" id="WP_386049781.1">
    <property type="nucleotide sequence ID" value="NZ_JBHUIO010000024.1"/>
</dbReference>
<evidence type="ECO:0000313" key="3">
    <source>
        <dbReference type="Proteomes" id="UP001597343"/>
    </source>
</evidence>
<name>A0ABW5A492_9BACL</name>